<evidence type="ECO:0000256" key="1">
    <source>
        <dbReference type="SAM" id="MobiDB-lite"/>
    </source>
</evidence>
<feature type="region of interest" description="Disordered" evidence="1">
    <location>
        <begin position="186"/>
        <end position="281"/>
    </location>
</feature>
<accession>A0A2I0HWU5</accession>
<dbReference type="AlphaFoldDB" id="A0A2I0HWU5"/>
<dbReference type="Proteomes" id="UP000233551">
    <property type="component" value="Unassembled WGS sequence"/>
</dbReference>
<keyword evidence="3" id="KW-1185">Reference proteome</keyword>
<evidence type="ECO:0000313" key="3">
    <source>
        <dbReference type="Proteomes" id="UP000233551"/>
    </source>
</evidence>
<reference evidence="2 3" key="1">
    <citation type="submission" date="2017-11" db="EMBL/GenBank/DDBJ databases">
        <title>De-novo sequencing of pomegranate (Punica granatum L.) genome.</title>
        <authorList>
            <person name="Akparov Z."/>
            <person name="Amiraslanov A."/>
            <person name="Hajiyeva S."/>
            <person name="Abbasov M."/>
            <person name="Kaur K."/>
            <person name="Hamwieh A."/>
            <person name="Solovyev V."/>
            <person name="Salamov A."/>
            <person name="Braich B."/>
            <person name="Kosarev P."/>
            <person name="Mahmoud A."/>
            <person name="Hajiyev E."/>
            <person name="Babayeva S."/>
            <person name="Izzatullayeva V."/>
            <person name="Mammadov A."/>
            <person name="Mammadov A."/>
            <person name="Sharifova S."/>
            <person name="Ojaghi J."/>
            <person name="Eynullazada K."/>
            <person name="Bayramov B."/>
            <person name="Abdulazimova A."/>
            <person name="Shahmuradov I."/>
        </authorList>
    </citation>
    <scope>NUCLEOTIDE SEQUENCE [LARGE SCALE GENOMIC DNA]</scope>
    <source>
        <strain evidence="3">cv. AG2017</strain>
        <tissue evidence="2">Leaf</tissue>
    </source>
</reference>
<proteinExistence type="predicted"/>
<gene>
    <name evidence="2" type="ORF">CRG98_043515</name>
</gene>
<name>A0A2I0HWU5_PUNGR</name>
<feature type="compositionally biased region" description="Basic residues" evidence="1">
    <location>
        <begin position="1"/>
        <end position="11"/>
    </location>
</feature>
<organism evidence="2 3">
    <name type="scientific">Punica granatum</name>
    <name type="common">Pomegranate</name>
    <dbReference type="NCBI Taxonomy" id="22663"/>
    <lineage>
        <taxon>Eukaryota</taxon>
        <taxon>Viridiplantae</taxon>
        <taxon>Streptophyta</taxon>
        <taxon>Embryophyta</taxon>
        <taxon>Tracheophyta</taxon>
        <taxon>Spermatophyta</taxon>
        <taxon>Magnoliopsida</taxon>
        <taxon>eudicotyledons</taxon>
        <taxon>Gunneridae</taxon>
        <taxon>Pentapetalae</taxon>
        <taxon>rosids</taxon>
        <taxon>malvids</taxon>
        <taxon>Myrtales</taxon>
        <taxon>Lythraceae</taxon>
        <taxon>Punica</taxon>
    </lineage>
</organism>
<protein>
    <submittedName>
        <fullName evidence="2">Uncharacterized protein</fullName>
    </submittedName>
</protein>
<feature type="compositionally biased region" description="Low complexity" evidence="1">
    <location>
        <begin position="190"/>
        <end position="204"/>
    </location>
</feature>
<sequence>MTAGLKKKKIRAGPGRPDSVDRLPMTAGLKKKKIRAGPGSVRRLPAIPIGPNSPKSRYSRFPPEIGRNLNGKGDEIEFKWTEIRLGEDRNTTQQEETKNWLSFRRILRSEISETLAGKRDFSPRFRPSQAVLAAVSRVLSRRRHDTQKREPPSAAAGILPSARLHLLRSSPLSRARPIFLRFTQVQPVRPSSSPSETTRPSLSPDLFSLTRKSARNKRIQTHGPVRPSSSLSRPNAPFRSPVSAHSAQLSGAWPSLPAQYPSSRSELCRPPPAGSTTIFPI</sequence>
<evidence type="ECO:0000313" key="2">
    <source>
        <dbReference type="EMBL" id="PKI36093.1"/>
    </source>
</evidence>
<comment type="caution">
    <text evidence="2">The sequence shown here is derived from an EMBL/GenBank/DDBJ whole genome shotgun (WGS) entry which is preliminary data.</text>
</comment>
<feature type="region of interest" description="Disordered" evidence="1">
    <location>
        <begin position="1"/>
        <end position="66"/>
    </location>
</feature>
<dbReference type="EMBL" id="PGOL01005022">
    <property type="protein sequence ID" value="PKI36093.1"/>
    <property type="molecule type" value="Genomic_DNA"/>
</dbReference>